<keyword evidence="2" id="KW-0238">DNA-binding</keyword>
<proteinExistence type="predicted"/>
<evidence type="ECO:0000256" key="2">
    <source>
        <dbReference type="ARBA" id="ARBA00023125"/>
    </source>
</evidence>
<dbReference type="InterPro" id="IPR036271">
    <property type="entry name" value="Tet_transcr_reg_TetR-rel_C_sf"/>
</dbReference>
<dbReference type="SUPFAM" id="SSF46689">
    <property type="entry name" value="Homeodomain-like"/>
    <property type="match status" value="1"/>
</dbReference>
<keyword evidence="1" id="KW-0805">Transcription regulation</keyword>
<keyword evidence="3" id="KW-0804">Transcription</keyword>
<sequence length="199" mass="21124">MNPRRTPTARQAALLEQLLGIFLAEGFADTTLDGFAARLRCSKSTLYALAPSKEQLALKVVGHFFRGATERVEKGVATAADARERIERYLSGAARELGVASPRFVEDVAAFAPTRAVYQRNAKAAAERIRGFIAEGVAEGIFRDVHAALVAEMAGWLIEGIQSGVLTARAEVSDAEAFTGLADLLLGGLSRDAPPGNPA</sequence>
<dbReference type="PANTHER" id="PTHR30055:SF234">
    <property type="entry name" value="HTH-TYPE TRANSCRIPTIONAL REGULATOR BETI"/>
    <property type="match status" value="1"/>
</dbReference>
<dbReference type="SUPFAM" id="SSF48498">
    <property type="entry name" value="Tetracyclin repressor-like, C-terminal domain"/>
    <property type="match status" value="1"/>
</dbReference>
<protein>
    <submittedName>
        <fullName evidence="4">AcrR family transcriptional regulator</fullName>
    </submittedName>
</protein>
<dbReference type="OrthoDB" id="5181477at2"/>
<dbReference type="AlphaFoldDB" id="A0A2S6GZ30"/>
<name>A0A2S6GZ30_9PSEU</name>
<dbReference type="Gene3D" id="1.10.357.10">
    <property type="entry name" value="Tetracycline Repressor, domain 2"/>
    <property type="match status" value="1"/>
</dbReference>
<dbReference type="Gene3D" id="1.10.10.60">
    <property type="entry name" value="Homeodomain-like"/>
    <property type="match status" value="1"/>
</dbReference>
<dbReference type="InterPro" id="IPR050109">
    <property type="entry name" value="HTH-type_TetR-like_transc_reg"/>
</dbReference>
<evidence type="ECO:0000256" key="1">
    <source>
        <dbReference type="ARBA" id="ARBA00023015"/>
    </source>
</evidence>
<keyword evidence="5" id="KW-1185">Reference proteome</keyword>
<evidence type="ECO:0000256" key="3">
    <source>
        <dbReference type="ARBA" id="ARBA00023163"/>
    </source>
</evidence>
<evidence type="ECO:0000313" key="5">
    <source>
        <dbReference type="Proteomes" id="UP000239203"/>
    </source>
</evidence>
<reference evidence="4 5" key="1">
    <citation type="submission" date="2018-02" db="EMBL/GenBank/DDBJ databases">
        <title>Genomic Encyclopedia of Archaeal and Bacterial Type Strains, Phase II (KMG-II): from individual species to whole genera.</title>
        <authorList>
            <person name="Goeker M."/>
        </authorList>
    </citation>
    <scope>NUCLEOTIDE SEQUENCE [LARGE SCALE GENOMIC DNA]</scope>
    <source>
        <strain evidence="4 5">YU 961-1</strain>
    </source>
</reference>
<gene>
    <name evidence="4" type="ORF">CLV40_102398</name>
</gene>
<dbReference type="GO" id="GO:0003700">
    <property type="term" value="F:DNA-binding transcription factor activity"/>
    <property type="evidence" value="ECO:0007669"/>
    <property type="project" value="TreeGrafter"/>
</dbReference>
<dbReference type="InterPro" id="IPR009057">
    <property type="entry name" value="Homeodomain-like_sf"/>
</dbReference>
<dbReference type="GO" id="GO:0000976">
    <property type="term" value="F:transcription cis-regulatory region binding"/>
    <property type="evidence" value="ECO:0007669"/>
    <property type="project" value="TreeGrafter"/>
</dbReference>
<organism evidence="4 5">
    <name type="scientific">Actinokineospora auranticolor</name>
    <dbReference type="NCBI Taxonomy" id="155976"/>
    <lineage>
        <taxon>Bacteria</taxon>
        <taxon>Bacillati</taxon>
        <taxon>Actinomycetota</taxon>
        <taxon>Actinomycetes</taxon>
        <taxon>Pseudonocardiales</taxon>
        <taxon>Pseudonocardiaceae</taxon>
        <taxon>Actinokineospora</taxon>
    </lineage>
</organism>
<evidence type="ECO:0000313" key="4">
    <source>
        <dbReference type="EMBL" id="PPK70483.1"/>
    </source>
</evidence>
<dbReference type="EMBL" id="PTIX01000002">
    <property type="protein sequence ID" value="PPK70483.1"/>
    <property type="molecule type" value="Genomic_DNA"/>
</dbReference>
<accession>A0A2S6GZ30</accession>
<dbReference type="RefSeq" id="WP_104477823.1">
    <property type="nucleotide sequence ID" value="NZ_CP154825.1"/>
</dbReference>
<dbReference type="Proteomes" id="UP000239203">
    <property type="component" value="Unassembled WGS sequence"/>
</dbReference>
<dbReference type="PANTHER" id="PTHR30055">
    <property type="entry name" value="HTH-TYPE TRANSCRIPTIONAL REGULATOR RUTR"/>
    <property type="match status" value="1"/>
</dbReference>
<comment type="caution">
    <text evidence="4">The sequence shown here is derived from an EMBL/GenBank/DDBJ whole genome shotgun (WGS) entry which is preliminary data.</text>
</comment>